<dbReference type="SUPFAM" id="SSF55729">
    <property type="entry name" value="Acyl-CoA N-acyltransferases (Nat)"/>
    <property type="match status" value="1"/>
</dbReference>
<dbReference type="InterPro" id="IPR016181">
    <property type="entry name" value="Acyl_CoA_acyltransferase"/>
</dbReference>
<organism evidence="1">
    <name type="scientific">viral metagenome</name>
    <dbReference type="NCBI Taxonomy" id="1070528"/>
    <lineage>
        <taxon>unclassified sequences</taxon>
        <taxon>metagenomes</taxon>
        <taxon>organismal metagenomes</taxon>
    </lineage>
</organism>
<dbReference type="AlphaFoldDB" id="A0A6C0H154"/>
<proteinExistence type="predicted"/>
<sequence>MIFSYNDIVKKIAKNKKINYKELYFYGLSKLKPKIIEFADTINDTFIDIILNHEDIYILLYCNDIKFKISNCCGFILYTKTNDKIYLLLLCISKKYRKFGYGKIFLEE</sequence>
<reference evidence="1" key="1">
    <citation type="journal article" date="2020" name="Nature">
        <title>Giant virus diversity and host interactions through global metagenomics.</title>
        <authorList>
            <person name="Schulz F."/>
            <person name="Roux S."/>
            <person name="Paez-Espino D."/>
            <person name="Jungbluth S."/>
            <person name="Walsh D.A."/>
            <person name="Denef V.J."/>
            <person name="McMahon K.D."/>
            <person name="Konstantinidis K.T."/>
            <person name="Eloe-Fadrosh E.A."/>
            <person name="Kyrpides N.C."/>
            <person name="Woyke T."/>
        </authorList>
    </citation>
    <scope>NUCLEOTIDE SEQUENCE</scope>
    <source>
        <strain evidence="1">GVMAG-M-3300023179-4</strain>
    </source>
</reference>
<name>A0A6C0H154_9ZZZZ</name>
<dbReference type="Gene3D" id="3.40.630.30">
    <property type="match status" value="1"/>
</dbReference>
<protein>
    <submittedName>
        <fullName evidence="1">Uncharacterized protein</fullName>
    </submittedName>
</protein>
<evidence type="ECO:0000313" key="1">
    <source>
        <dbReference type="EMBL" id="QHT74169.1"/>
    </source>
</evidence>
<accession>A0A6C0H154</accession>
<dbReference type="EMBL" id="MN739839">
    <property type="protein sequence ID" value="QHT74169.1"/>
    <property type="molecule type" value="Genomic_DNA"/>
</dbReference>